<dbReference type="PANTHER" id="PTHR37422:SF13">
    <property type="entry name" value="LIPOPOLYSACCHARIDE BIOSYNTHESIS PROTEIN PA4999-RELATED"/>
    <property type="match status" value="1"/>
</dbReference>
<feature type="transmembrane region" description="Helical" evidence="5">
    <location>
        <begin position="131"/>
        <end position="150"/>
    </location>
</feature>
<proteinExistence type="predicted"/>
<dbReference type="eggNOG" id="COG3307">
    <property type="taxonomic scope" value="Bacteria"/>
</dbReference>
<feature type="transmembrane region" description="Helical" evidence="5">
    <location>
        <begin position="225"/>
        <end position="245"/>
    </location>
</feature>
<keyword evidence="3 5" id="KW-1133">Transmembrane helix</keyword>
<dbReference type="Pfam" id="PF04932">
    <property type="entry name" value="Wzy_C"/>
    <property type="match status" value="1"/>
</dbReference>
<organism evidence="7 8">
    <name type="scientific">Granulicella mallensis (strain ATCC BAA-1857 / DSM 23137 / MP5ACTX8)</name>
    <dbReference type="NCBI Taxonomy" id="682795"/>
    <lineage>
        <taxon>Bacteria</taxon>
        <taxon>Pseudomonadati</taxon>
        <taxon>Acidobacteriota</taxon>
        <taxon>Terriglobia</taxon>
        <taxon>Terriglobales</taxon>
        <taxon>Acidobacteriaceae</taxon>
        <taxon>Granulicella</taxon>
    </lineage>
</organism>
<evidence type="ECO:0000313" key="8">
    <source>
        <dbReference type="Proteomes" id="UP000007113"/>
    </source>
</evidence>
<dbReference type="RefSeq" id="WP_014266718.1">
    <property type="nucleotide sequence ID" value="NC_016631.1"/>
</dbReference>
<evidence type="ECO:0000259" key="6">
    <source>
        <dbReference type="Pfam" id="PF04932"/>
    </source>
</evidence>
<dbReference type="EMBL" id="CP003130">
    <property type="protein sequence ID" value="AEU37844.1"/>
    <property type="molecule type" value="Genomic_DNA"/>
</dbReference>
<feature type="transmembrane region" description="Helical" evidence="5">
    <location>
        <begin position="26"/>
        <end position="50"/>
    </location>
</feature>
<feature type="transmembrane region" description="Helical" evidence="5">
    <location>
        <begin position="94"/>
        <end position="119"/>
    </location>
</feature>
<evidence type="ECO:0000256" key="2">
    <source>
        <dbReference type="ARBA" id="ARBA00022692"/>
    </source>
</evidence>
<dbReference type="PANTHER" id="PTHR37422">
    <property type="entry name" value="TEICHURONIC ACID BIOSYNTHESIS PROTEIN TUAE"/>
    <property type="match status" value="1"/>
</dbReference>
<keyword evidence="2 5" id="KW-0812">Transmembrane</keyword>
<dbReference type="GO" id="GO:0016020">
    <property type="term" value="C:membrane"/>
    <property type="evidence" value="ECO:0007669"/>
    <property type="project" value="UniProtKB-SubCell"/>
</dbReference>
<evidence type="ECO:0000256" key="4">
    <source>
        <dbReference type="ARBA" id="ARBA00023136"/>
    </source>
</evidence>
<gene>
    <name evidence="7" type="ordered locus">AciX8_3549</name>
</gene>
<keyword evidence="8" id="KW-1185">Reference proteome</keyword>
<sequence>MTLLAFIFQAAPSAGSFSGRALALYALVVICAFLALTWKAEIGIYILTLLLPLQTTRYHLHAFPLGANIVDILLACSLLGMWMRPNKLKEPHPFVLRFVVALAIFYYVSLWRGAFFLGAPLPVWFKDARLVDYKNFMVLPLLAYTTYRLIRTKQQVAIVICLACFSSLLVDYSYLKSSLGRDFSHYSEEARDAGPLGYAGENGLASYVVEITAFMIPMLALKRRWLAVPVGVLLAANFCCILYSYSREAYLAIALALLFLAIVKFRWLLVPLLAVAFMWQAVMPVAVQERINMSYSQKDSGEAAQLDASAQERVMLWTDALTIFHENPVVGTGFLTYANMNRVGSYKDTHNFYLKMLVETGVVGLALFITQLFLFCRQGFKLYLSKSSHFLSLIGLGFAALILAAAVVNIFGDRWMFTQVDSNLWIFLGCVMAAPAMTQQTATEESESVPAAAGAQPFFPRPGFVRVKPAPLPGDHAHATAYVLASPKLTRDGL</sequence>
<feature type="transmembrane region" description="Helical" evidence="5">
    <location>
        <begin position="390"/>
        <end position="411"/>
    </location>
</feature>
<evidence type="ECO:0000256" key="3">
    <source>
        <dbReference type="ARBA" id="ARBA00022989"/>
    </source>
</evidence>
<name>G8NXD7_GRAMM</name>
<comment type="subcellular location">
    <subcellularLocation>
        <location evidence="1">Membrane</location>
        <topology evidence="1">Multi-pass membrane protein</topology>
    </subcellularLocation>
</comment>
<dbReference type="STRING" id="682795.AciX8_3549"/>
<keyword evidence="4 5" id="KW-0472">Membrane</keyword>
<feature type="transmembrane region" description="Helical" evidence="5">
    <location>
        <begin position="352"/>
        <end position="375"/>
    </location>
</feature>
<dbReference type="AlphaFoldDB" id="G8NXD7"/>
<feature type="transmembrane region" description="Helical" evidence="5">
    <location>
        <begin position="156"/>
        <end position="175"/>
    </location>
</feature>
<feature type="transmembrane region" description="Helical" evidence="5">
    <location>
        <begin position="251"/>
        <end position="279"/>
    </location>
</feature>
<dbReference type="Proteomes" id="UP000007113">
    <property type="component" value="Chromosome"/>
</dbReference>
<evidence type="ECO:0000313" key="7">
    <source>
        <dbReference type="EMBL" id="AEU37844.1"/>
    </source>
</evidence>
<evidence type="ECO:0000256" key="5">
    <source>
        <dbReference type="SAM" id="Phobius"/>
    </source>
</evidence>
<feature type="transmembrane region" description="Helical" evidence="5">
    <location>
        <begin position="62"/>
        <end position="82"/>
    </location>
</feature>
<accession>G8NXD7</accession>
<dbReference type="KEGG" id="gma:AciX8_3549"/>
<feature type="domain" description="O-antigen ligase-related" evidence="6">
    <location>
        <begin position="234"/>
        <end position="369"/>
    </location>
</feature>
<dbReference type="OrthoDB" id="6017565at2"/>
<dbReference type="InterPro" id="IPR051533">
    <property type="entry name" value="WaaL-like"/>
</dbReference>
<evidence type="ECO:0000256" key="1">
    <source>
        <dbReference type="ARBA" id="ARBA00004141"/>
    </source>
</evidence>
<dbReference type="HOGENOM" id="CLU_583848_0_0_0"/>
<reference evidence="7 8" key="1">
    <citation type="submission" date="2011-11" db="EMBL/GenBank/DDBJ databases">
        <title>Complete sequence of Granulicella mallensis MP5ACTX8.</title>
        <authorList>
            <consortium name="US DOE Joint Genome Institute"/>
            <person name="Lucas S."/>
            <person name="Copeland A."/>
            <person name="Lapidus A."/>
            <person name="Cheng J.-F."/>
            <person name="Goodwin L."/>
            <person name="Pitluck S."/>
            <person name="Peters L."/>
            <person name="Lu M."/>
            <person name="Detter J.C."/>
            <person name="Han C."/>
            <person name="Tapia R."/>
            <person name="Land M."/>
            <person name="Hauser L."/>
            <person name="Kyrpides N."/>
            <person name="Ivanova N."/>
            <person name="Mikhailova N."/>
            <person name="Pagani I."/>
            <person name="Rawat S."/>
            <person name="Mannisto M."/>
            <person name="Haggblom M."/>
            <person name="Woyke T."/>
        </authorList>
    </citation>
    <scope>NUCLEOTIDE SEQUENCE [LARGE SCALE GENOMIC DNA]</scope>
    <source>
        <strain evidence="8">ATCC BAA-1857 / DSM 23137 / MP5ACTX8</strain>
    </source>
</reference>
<dbReference type="InterPro" id="IPR007016">
    <property type="entry name" value="O-antigen_ligase-rel_domated"/>
</dbReference>
<protein>
    <submittedName>
        <fullName evidence="7">O-antigen polymerase</fullName>
    </submittedName>
</protein>